<accession>A0A077WKD5</accession>
<protein>
    <submittedName>
        <fullName evidence="2">Uncharacterized protein</fullName>
    </submittedName>
</protein>
<feature type="compositionally biased region" description="Polar residues" evidence="1">
    <location>
        <begin position="83"/>
        <end position="96"/>
    </location>
</feature>
<dbReference type="EMBL" id="LK023322">
    <property type="protein sequence ID" value="CDS07002.1"/>
    <property type="molecule type" value="Genomic_DNA"/>
</dbReference>
<evidence type="ECO:0000313" key="2">
    <source>
        <dbReference type="EMBL" id="CDS07002.1"/>
    </source>
</evidence>
<name>A0A077WKD5_9FUNG</name>
<dbReference type="OrthoDB" id="2288931at2759"/>
<organism evidence="2">
    <name type="scientific">Lichtheimia ramosa</name>
    <dbReference type="NCBI Taxonomy" id="688394"/>
    <lineage>
        <taxon>Eukaryota</taxon>
        <taxon>Fungi</taxon>
        <taxon>Fungi incertae sedis</taxon>
        <taxon>Mucoromycota</taxon>
        <taxon>Mucoromycotina</taxon>
        <taxon>Mucoromycetes</taxon>
        <taxon>Mucorales</taxon>
        <taxon>Lichtheimiaceae</taxon>
        <taxon>Lichtheimia</taxon>
    </lineage>
</organism>
<dbReference type="AlphaFoldDB" id="A0A077WKD5"/>
<sequence length="141" mass="15383">MTTLMTDQFGSNLVHVGTVTVGASQSYYFRQKLSDEKSSACTFRQPKQIIPSVPRTRTRPPPGSSLSPIRSHKLPARRGPSATPVSLSCPQKSLTSIPLPPLQPRTTTGKQRGRKVSFDTQVVVVHTVIQADDEDIDDPTS</sequence>
<reference evidence="2" key="1">
    <citation type="journal article" date="2014" name="Genome Announc.">
        <title>De novo whole-genome sequence and genome annotation of Lichtheimia ramosa.</title>
        <authorList>
            <person name="Linde J."/>
            <person name="Schwartze V."/>
            <person name="Binder U."/>
            <person name="Lass-Florl C."/>
            <person name="Voigt K."/>
            <person name="Horn F."/>
        </authorList>
    </citation>
    <scope>NUCLEOTIDE SEQUENCE</scope>
    <source>
        <strain evidence="2">JMRC FSU:6197</strain>
    </source>
</reference>
<evidence type="ECO:0000256" key="1">
    <source>
        <dbReference type="SAM" id="MobiDB-lite"/>
    </source>
</evidence>
<proteinExistence type="predicted"/>
<gene>
    <name evidence="2" type="ORF">LRAMOSA09525</name>
</gene>
<feature type="region of interest" description="Disordered" evidence="1">
    <location>
        <begin position="39"/>
        <end position="114"/>
    </location>
</feature>